<reference evidence="1 2" key="1">
    <citation type="submission" date="2020-06" db="EMBL/GenBank/DDBJ databases">
        <authorList>
            <person name="Li R."/>
            <person name="Bekaert M."/>
        </authorList>
    </citation>
    <scope>NUCLEOTIDE SEQUENCE [LARGE SCALE GENOMIC DNA]</scope>
    <source>
        <strain evidence="2">wild</strain>
    </source>
</reference>
<organism evidence="1 2">
    <name type="scientific">Mytilus coruscus</name>
    <name type="common">Sea mussel</name>
    <dbReference type="NCBI Taxonomy" id="42192"/>
    <lineage>
        <taxon>Eukaryota</taxon>
        <taxon>Metazoa</taxon>
        <taxon>Spiralia</taxon>
        <taxon>Lophotrochozoa</taxon>
        <taxon>Mollusca</taxon>
        <taxon>Bivalvia</taxon>
        <taxon>Autobranchia</taxon>
        <taxon>Pteriomorphia</taxon>
        <taxon>Mytilida</taxon>
        <taxon>Mytiloidea</taxon>
        <taxon>Mytilidae</taxon>
        <taxon>Mytilinae</taxon>
        <taxon>Mytilus</taxon>
    </lineage>
</organism>
<keyword evidence="2" id="KW-1185">Reference proteome</keyword>
<protein>
    <submittedName>
        <fullName evidence="1">Uncharacterized protein</fullName>
    </submittedName>
</protein>
<gene>
    <name evidence="1" type="ORF">MCOR_6322</name>
</gene>
<dbReference type="Proteomes" id="UP000507470">
    <property type="component" value="Unassembled WGS sequence"/>
</dbReference>
<name>A0A6J8AEB7_MYTCO</name>
<accession>A0A6J8AEB7</accession>
<dbReference type="AlphaFoldDB" id="A0A6J8AEB7"/>
<sequence>MALNKVTTQDKQKIRTTTKLKTGGSTRYLVVRTDRTSGPLNSKLVDLSDIWCSGPTLEPPLHSKLVDLPDIWCSGLTGYQDPSTPKLVDLPDIWWSGQTGPPLHSKLVHIPDIWTETSGPPLHKMDLPDIWWSGQDHHYTLKDISDRTTGHQDHHNTLNWWTYLIFSDQDGQRIRITNTLKTGGPI</sequence>
<dbReference type="EMBL" id="CACVKT020001187">
    <property type="protein sequence ID" value="CAC5365781.1"/>
    <property type="molecule type" value="Genomic_DNA"/>
</dbReference>
<proteinExistence type="predicted"/>
<evidence type="ECO:0000313" key="2">
    <source>
        <dbReference type="Proteomes" id="UP000507470"/>
    </source>
</evidence>
<evidence type="ECO:0000313" key="1">
    <source>
        <dbReference type="EMBL" id="CAC5365781.1"/>
    </source>
</evidence>